<sequence>MKLIWSSISRSLRSALMVVKGKVLNDFPRFVGILIVEFAADGAVNLKLEMKRDMIIKKFRFEANELNAKVRDFSSKSLKRVLSLLREILHDVVGTSRYHCRVFRSFSVEGIEQGNK</sequence>
<reference evidence="1" key="1">
    <citation type="journal article" date="2022" name="Int. J. Mol. Sci.">
        <title>Draft Genome of Tanacetum Coccineum: Genomic Comparison of Closely Related Tanacetum-Family Plants.</title>
        <authorList>
            <person name="Yamashiro T."/>
            <person name="Shiraishi A."/>
            <person name="Nakayama K."/>
            <person name="Satake H."/>
        </authorList>
    </citation>
    <scope>NUCLEOTIDE SEQUENCE</scope>
</reference>
<name>A0ABQ4YNP7_9ASTR</name>
<evidence type="ECO:0000313" key="2">
    <source>
        <dbReference type="Proteomes" id="UP001151760"/>
    </source>
</evidence>
<evidence type="ECO:0000313" key="1">
    <source>
        <dbReference type="EMBL" id="GJS78522.1"/>
    </source>
</evidence>
<comment type="caution">
    <text evidence="1">The sequence shown here is derived from an EMBL/GenBank/DDBJ whole genome shotgun (WGS) entry which is preliminary data.</text>
</comment>
<reference evidence="1" key="2">
    <citation type="submission" date="2022-01" db="EMBL/GenBank/DDBJ databases">
        <authorList>
            <person name="Yamashiro T."/>
            <person name="Shiraishi A."/>
            <person name="Satake H."/>
            <person name="Nakayama K."/>
        </authorList>
    </citation>
    <scope>NUCLEOTIDE SEQUENCE</scope>
</reference>
<dbReference type="EMBL" id="BQNB010010530">
    <property type="protein sequence ID" value="GJS78522.1"/>
    <property type="molecule type" value="Genomic_DNA"/>
</dbReference>
<dbReference type="Proteomes" id="UP001151760">
    <property type="component" value="Unassembled WGS sequence"/>
</dbReference>
<proteinExistence type="predicted"/>
<accession>A0ABQ4YNP7</accession>
<gene>
    <name evidence="1" type="ORF">Tco_0728403</name>
</gene>
<organism evidence="1 2">
    <name type="scientific">Tanacetum coccineum</name>
    <dbReference type="NCBI Taxonomy" id="301880"/>
    <lineage>
        <taxon>Eukaryota</taxon>
        <taxon>Viridiplantae</taxon>
        <taxon>Streptophyta</taxon>
        <taxon>Embryophyta</taxon>
        <taxon>Tracheophyta</taxon>
        <taxon>Spermatophyta</taxon>
        <taxon>Magnoliopsida</taxon>
        <taxon>eudicotyledons</taxon>
        <taxon>Gunneridae</taxon>
        <taxon>Pentapetalae</taxon>
        <taxon>asterids</taxon>
        <taxon>campanulids</taxon>
        <taxon>Asterales</taxon>
        <taxon>Asteraceae</taxon>
        <taxon>Asteroideae</taxon>
        <taxon>Anthemideae</taxon>
        <taxon>Anthemidinae</taxon>
        <taxon>Tanacetum</taxon>
    </lineage>
</organism>
<keyword evidence="2" id="KW-1185">Reference proteome</keyword>
<protein>
    <submittedName>
        <fullName evidence="1">Uncharacterized protein</fullName>
    </submittedName>
</protein>